<evidence type="ECO:0000259" key="2">
    <source>
        <dbReference type="PROSITE" id="PS50075"/>
    </source>
</evidence>
<dbReference type="Pfam" id="PF19468">
    <property type="entry name" value="DUF6005"/>
    <property type="match status" value="1"/>
</dbReference>
<evidence type="ECO:0000256" key="1">
    <source>
        <dbReference type="SAM" id="MobiDB-lite"/>
    </source>
</evidence>
<dbReference type="InterPro" id="IPR046047">
    <property type="entry name" value="DUF6005"/>
</dbReference>
<reference evidence="3 4" key="1">
    <citation type="submission" date="2019-11" db="EMBL/GenBank/DDBJ databases">
        <authorList>
            <person name="Holert J."/>
        </authorList>
    </citation>
    <scope>NUCLEOTIDE SEQUENCE [LARGE SCALE GENOMIC DNA]</scope>
    <source>
        <strain evidence="3">SB11_3</strain>
    </source>
</reference>
<feature type="domain" description="Carrier" evidence="2">
    <location>
        <begin position="4"/>
        <end position="82"/>
    </location>
</feature>
<dbReference type="InterPro" id="IPR036736">
    <property type="entry name" value="ACP-like_sf"/>
</dbReference>
<dbReference type="EMBL" id="CACSIO010000009">
    <property type="protein sequence ID" value="CAA0103097.1"/>
    <property type="molecule type" value="Genomic_DNA"/>
</dbReference>
<dbReference type="Gene3D" id="1.10.1200.10">
    <property type="entry name" value="ACP-like"/>
    <property type="match status" value="1"/>
</dbReference>
<dbReference type="Proteomes" id="UP000441399">
    <property type="component" value="Unassembled WGS sequence"/>
</dbReference>
<organism evidence="3 4">
    <name type="scientific">BD1-7 clade bacterium</name>
    <dbReference type="NCBI Taxonomy" id="2029982"/>
    <lineage>
        <taxon>Bacteria</taxon>
        <taxon>Pseudomonadati</taxon>
        <taxon>Pseudomonadota</taxon>
        <taxon>Gammaproteobacteria</taxon>
        <taxon>Cellvibrionales</taxon>
        <taxon>Spongiibacteraceae</taxon>
        <taxon>BD1-7 clade</taxon>
    </lineage>
</organism>
<dbReference type="PROSITE" id="PS50075">
    <property type="entry name" value="CARRIER"/>
    <property type="match status" value="1"/>
</dbReference>
<sequence length="452" mass="52204">MLKPDVIQAIHRILANTLAIPRIQAFADDARLNEDLYLDSVLVLQLLLNLEIECGFEMPDTALTREDFDTVDSLATFVLQQTQVSEPSASPPTQEQAPSGVDTESPEEEFEDIKVHCFVSCLCEIIKADPRTDHRPFYFGVWDAEVVIDDNACLSYHSASINHDFFRTWFERLYNVPVRPWYRSECSKMANTKQLLTLLDDKTDTENIMVMLDMFRLPERENKFNRDPFPHYVMLELTDDPDIWMMYDPDFRWEGTQKKTDVLHAIASDAVSGGYRFDSVDIRPTTNEAIRAYFTACINATHNPMTDAVSHILEQHLNTDTHYRLANLDTALEQLPVLAIRKYAYEHGLAFFWRELSLEDAEFEQWCDVVEALVSTYKQIQFRAMKLAKQAAENNTVDSLLVEQIQQLIDEQNAREFSIKNRLIDVFNVWTKQADTPEPVVHFNNDIITEAV</sequence>
<gene>
    <name evidence="3" type="primary">acpP_5</name>
    <name evidence="3" type="ORF">OPDIPICF_04515</name>
</gene>
<dbReference type="OrthoDB" id="177586at2"/>
<keyword evidence="4" id="KW-1185">Reference proteome</keyword>
<dbReference type="AlphaFoldDB" id="A0A5S9PGM0"/>
<accession>A0A5S9PGM0</accession>
<dbReference type="SUPFAM" id="SSF47336">
    <property type="entry name" value="ACP-like"/>
    <property type="match status" value="1"/>
</dbReference>
<evidence type="ECO:0000313" key="4">
    <source>
        <dbReference type="Proteomes" id="UP000441399"/>
    </source>
</evidence>
<proteinExistence type="predicted"/>
<feature type="compositionally biased region" description="Polar residues" evidence="1">
    <location>
        <begin position="83"/>
        <end position="97"/>
    </location>
</feature>
<feature type="region of interest" description="Disordered" evidence="1">
    <location>
        <begin position="83"/>
        <end position="105"/>
    </location>
</feature>
<protein>
    <submittedName>
        <fullName evidence="3">Acyl carrier protein</fullName>
    </submittedName>
</protein>
<name>A0A5S9PGM0_9GAMM</name>
<evidence type="ECO:0000313" key="3">
    <source>
        <dbReference type="EMBL" id="CAA0103097.1"/>
    </source>
</evidence>
<dbReference type="InterPro" id="IPR009081">
    <property type="entry name" value="PP-bd_ACP"/>
</dbReference>